<dbReference type="EMBL" id="JASBWR010000049">
    <property type="protein sequence ID" value="KAJ9102870.1"/>
    <property type="molecule type" value="Genomic_DNA"/>
</dbReference>
<evidence type="ECO:0000313" key="2">
    <source>
        <dbReference type="Proteomes" id="UP001241377"/>
    </source>
</evidence>
<evidence type="ECO:0000313" key="1">
    <source>
        <dbReference type="EMBL" id="KAJ9102870.1"/>
    </source>
</evidence>
<organism evidence="1 2">
    <name type="scientific">Naganishia cerealis</name>
    <dbReference type="NCBI Taxonomy" id="610337"/>
    <lineage>
        <taxon>Eukaryota</taxon>
        <taxon>Fungi</taxon>
        <taxon>Dikarya</taxon>
        <taxon>Basidiomycota</taxon>
        <taxon>Agaricomycotina</taxon>
        <taxon>Tremellomycetes</taxon>
        <taxon>Filobasidiales</taxon>
        <taxon>Filobasidiaceae</taxon>
        <taxon>Naganishia</taxon>
    </lineage>
</organism>
<proteinExistence type="predicted"/>
<name>A0ACC2VVI4_9TREE</name>
<accession>A0ACC2VVI4</accession>
<protein>
    <submittedName>
        <fullName evidence="1">Uncharacterized protein</fullName>
    </submittedName>
</protein>
<reference evidence="1" key="1">
    <citation type="submission" date="2023-04" db="EMBL/GenBank/DDBJ databases">
        <title>Draft Genome sequencing of Naganishia species isolated from polar environments using Oxford Nanopore Technology.</title>
        <authorList>
            <person name="Leo P."/>
            <person name="Venkateswaran K."/>
        </authorList>
    </citation>
    <scope>NUCLEOTIDE SEQUENCE</scope>
    <source>
        <strain evidence="1">MNA-CCFEE 5261</strain>
    </source>
</reference>
<comment type="caution">
    <text evidence="1">The sequence shown here is derived from an EMBL/GenBank/DDBJ whole genome shotgun (WGS) entry which is preliminary data.</text>
</comment>
<dbReference type="Proteomes" id="UP001241377">
    <property type="component" value="Unassembled WGS sequence"/>
</dbReference>
<gene>
    <name evidence="1" type="ORF">QFC19_004598</name>
</gene>
<sequence length="315" mass="35617">MLKGRKEEALQNLARLHARGDVNDVFVQSEYAELDAKVSAEAQIRSGWVEIFRVPSNLRRVFLGIILQFSVQMTGVSVIQYYAPDIFAAIGFSYEKTFLFQTINSVIALIAQALCILTVDRLGRRLPLISANIVSCITFAVATAIQAKYPASAGNTSAGYAFVMMTWIYNFAFSYGIGPLSWAYPVEIMNTATRAKGTALTSMSCWIANFFIAQITPRAIKAIGWRYYICFAVMSATNAITIYCFFPETKGIPLEMMDSYFERHYWFVPLNTYKPDYLGHGEEQLRRGEIHVEAAYEPSIQKEKAEIEQQEDKHF</sequence>
<keyword evidence="2" id="KW-1185">Reference proteome</keyword>